<gene>
    <name evidence="1" type="ORF">CCR75_006335</name>
</gene>
<name>A0A976FRD8_BRELC</name>
<dbReference type="EMBL" id="SHOA02000004">
    <property type="protein sequence ID" value="TDH71350.1"/>
    <property type="molecule type" value="Genomic_DNA"/>
</dbReference>
<dbReference type="Proteomes" id="UP000294530">
    <property type="component" value="Unassembled WGS sequence"/>
</dbReference>
<evidence type="ECO:0008006" key="3">
    <source>
        <dbReference type="Google" id="ProtNLM"/>
    </source>
</evidence>
<dbReference type="KEGG" id="blac:94350076"/>
<dbReference type="GeneID" id="94350076"/>
<reference evidence="1 2" key="1">
    <citation type="journal article" date="2021" name="Genome Biol.">
        <title>AFLAP: assembly-free linkage analysis pipeline using k-mers from genome sequencing data.</title>
        <authorList>
            <person name="Fletcher K."/>
            <person name="Zhang L."/>
            <person name="Gil J."/>
            <person name="Han R."/>
            <person name="Cavanaugh K."/>
            <person name="Michelmore R."/>
        </authorList>
    </citation>
    <scope>NUCLEOTIDE SEQUENCE [LARGE SCALE GENOMIC DNA]</scope>
    <source>
        <strain evidence="1 2">SF5</strain>
    </source>
</reference>
<organism evidence="1 2">
    <name type="scientific">Bremia lactucae</name>
    <name type="common">Lettuce downy mildew</name>
    <dbReference type="NCBI Taxonomy" id="4779"/>
    <lineage>
        <taxon>Eukaryota</taxon>
        <taxon>Sar</taxon>
        <taxon>Stramenopiles</taxon>
        <taxon>Oomycota</taxon>
        <taxon>Peronosporomycetes</taxon>
        <taxon>Peronosporales</taxon>
        <taxon>Peronosporaceae</taxon>
        <taxon>Bremia</taxon>
    </lineage>
</organism>
<comment type="caution">
    <text evidence="1">The sequence shown here is derived from an EMBL/GenBank/DDBJ whole genome shotgun (WGS) entry which is preliminary data.</text>
</comment>
<dbReference type="RefSeq" id="XP_067820849.1">
    <property type="nucleotide sequence ID" value="XM_067964405.1"/>
</dbReference>
<protein>
    <recommendedName>
        <fullName evidence="3">RxLR effector protein</fullName>
    </recommendedName>
</protein>
<proteinExistence type="predicted"/>
<dbReference type="AlphaFoldDB" id="A0A976FRD8"/>
<keyword evidence="2" id="KW-1185">Reference proteome</keyword>
<evidence type="ECO:0000313" key="1">
    <source>
        <dbReference type="EMBL" id="TDH71350.1"/>
    </source>
</evidence>
<accession>A0A976FRD8</accession>
<sequence length="397" mass="44695">MLAAMDAQEGVVSTTVSRDHTQPSKAIYSNRKSLRYTINARGNNTDNTERPIEEERNFMSVLRSFNSKAKQWFHKSFAKFRGTSTHSPNVEKPTLLAQRFKSRSLNLLSAVDSTEVRLLKRLQANTLAQDHFESFVELKGTKDILKASLKIPKDSTLENRATEAYSLLMQLRTNRDAFTKLNPKEAFDFHTVMKSVDDSEIARKHYGLFMDGTLDEVGLTKLVGGTSTDLAAALSILKKAQALNDDLGTKSAVLKQSISLELHKNLLAQKYLSKFDKDPHNWRKLDAEMRKNIRFSDPSFTTDAIDAATSSIAMTYMLKYNTDKKVKEYLKIILEDATAKKTIGRFLTGGMNEDELKGVLKITKDTLKTSNQYVILGAMKSLRKSDIDHIEALRTPG</sequence>
<evidence type="ECO:0000313" key="2">
    <source>
        <dbReference type="Proteomes" id="UP000294530"/>
    </source>
</evidence>